<dbReference type="Proteomes" id="UP000004688">
    <property type="component" value="Chromosome"/>
</dbReference>
<organism evidence="1 2">
    <name type="scientific">Octadecabacter arcticus 238</name>
    <dbReference type="NCBI Taxonomy" id="391616"/>
    <lineage>
        <taxon>Bacteria</taxon>
        <taxon>Pseudomonadati</taxon>
        <taxon>Pseudomonadota</taxon>
        <taxon>Alphaproteobacteria</taxon>
        <taxon>Rhodobacterales</taxon>
        <taxon>Roseobacteraceae</taxon>
        <taxon>Octadecabacter</taxon>
    </lineage>
</organism>
<accession>M9RTM0</accession>
<dbReference type="OrthoDB" id="7827308at2"/>
<dbReference type="STRING" id="391616.OA238_c32030"/>
<dbReference type="eggNOG" id="ENOG502Z9D8">
    <property type="taxonomic scope" value="Bacteria"/>
</dbReference>
<dbReference type="HOGENOM" id="CLU_1244365_0_0_5"/>
<protein>
    <submittedName>
        <fullName evidence="1">Uncharacterized protein</fullName>
    </submittedName>
</protein>
<evidence type="ECO:0000313" key="1">
    <source>
        <dbReference type="EMBL" id="AGI73195.1"/>
    </source>
</evidence>
<sequence length="208" mass="22920">MMDNSEIEPLFTRADGAYLCARWGRPIVPVIFGVEDETISLLKGAFEAVCVLAGHTMAETDPELGANVMMLFCREWDDLSAVPDLDRLVPELADLVVRLNQADANQYRIFRFDDQGAIQACFIFLRMDDQLSEVPADTLALSQAVQSIVLWSDFAFRDASPLAMVGGNAVLRPDIAGVIRAVYDKVMPAVAHDPSHALRLAARIEVLQ</sequence>
<dbReference type="AlphaFoldDB" id="M9RTM0"/>
<gene>
    <name evidence="1" type="ORF">OA238_c32030</name>
</gene>
<dbReference type="EMBL" id="CP003742">
    <property type="protein sequence ID" value="AGI73195.1"/>
    <property type="molecule type" value="Genomic_DNA"/>
</dbReference>
<evidence type="ECO:0000313" key="2">
    <source>
        <dbReference type="Proteomes" id="UP000004688"/>
    </source>
</evidence>
<keyword evidence="2" id="KW-1185">Reference proteome</keyword>
<dbReference type="RefSeq" id="WP_015496214.1">
    <property type="nucleotide sequence ID" value="NC_020908.1"/>
</dbReference>
<proteinExistence type="predicted"/>
<name>M9RTM0_9RHOB</name>
<reference evidence="1 2" key="1">
    <citation type="journal article" date="2013" name="PLoS ONE">
        <title>Poles Apart: Arctic and Antarctic Octadecabacter strains Share High Genome Plasticity and a New Type of Xanthorhodopsin.</title>
        <authorList>
            <person name="Vollmers J."/>
            <person name="Voget S."/>
            <person name="Dietrich S."/>
            <person name="Gollnow K."/>
            <person name="Smits M."/>
            <person name="Meyer K."/>
            <person name="Brinkhoff T."/>
            <person name="Simon M."/>
            <person name="Daniel R."/>
        </authorList>
    </citation>
    <scope>NUCLEOTIDE SEQUENCE [LARGE SCALE GENOMIC DNA]</scope>
    <source>
        <strain evidence="1 2">238</strain>
    </source>
</reference>
<dbReference type="KEGG" id="oar:OA238_c32030"/>